<accession>A0ABR3ZZZ6</accession>
<sequence>MAIPICVVDANTLVDYIQDVKRWIYNGQLRLVVPSSTLENVEQIYQKSVEIKSTPKEPPRPRSSGKLAKKEFPAFDINPRLARTFLTRLKTWKEEDEASEQRLFLQEKENHEAVEFQQQTEQYAPWKDLEVEEEKSVPILDRPATWAEALRRKQALANGTPEDVQSSKGPVKPKLVAKVPGNDSSPWKIKKDAPKISAKEVPGTLRPLMSCALWRLHESVHRNDPNQLFLLCNQPEICAVAQKLNITVRSVEEIRHLMAAKADKTGLEDFGDLEKEFGDQLKGAKASATNCAFEEGGDAVVKSDGDNFVNHEERMNDSMSSGNTADTNYSHFTDEAHDSTLQAHGEDLTNIKPDEEGLQPVSGNGTEQAQSEEALDKSSLPLVEASIPEKSAWKTRSVLPVDKTHVGDLQKRLEAFHVTDGTTSTEDSRTSPWNAIDHNGQKAHAFIPKPTSPAISASQTQPATPIAKHATPSSQVINTQPNSHQITSGFEDSDEEEIVFKPQPKRYSAQRKPAQQNSRPSTPKTQTPQKPEDTRSEAATLKSQSQPQSKPVNHGRNTMVIGHVHPRPTSSPTVIDPDAFGRNFAVNTNPSPHGLHNPRSHHRPRSSAQSGQGPQPTRSPRRQNVRTSPPRQPQENAHQLSPGPEPSSERAVRTSPHRQSKMLDTETGAFRNVESFVLAQSVERQPSLPAPKQFETDDFVPRSSASNVSLSDMQPTPSMNRLRDYQTAGFVPRSQFSQTPFSSTALGPKVFEPSEFVPRSTMPATLYKPKAPALEPDYIEPRASMPDVEYVLKSGSTRASARGRGRLWTPS</sequence>
<feature type="compositionally biased region" description="Polar residues" evidence="1">
    <location>
        <begin position="625"/>
        <end position="639"/>
    </location>
</feature>
<feature type="compositionally biased region" description="Polar residues" evidence="1">
    <location>
        <begin position="606"/>
        <end position="618"/>
    </location>
</feature>
<feature type="region of interest" description="Disordered" evidence="1">
    <location>
        <begin position="350"/>
        <end position="380"/>
    </location>
</feature>
<feature type="compositionally biased region" description="Polar residues" evidence="1">
    <location>
        <begin position="471"/>
        <end position="490"/>
    </location>
</feature>
<proteinExistence type="predicted"/>
<gene>
    <name evidence="2" type="ORF">N7G274_008935</name>
</gene>
<comment type="caution">
    <text evidence="2">The sequence shown here is derived from an EMBL/GenBank/DDBJ whole genome shotgun (WGS) entry which is preliminary data.</text>
</comment>
<keyword evidence="3" id="KW-1185">Reference proteome</keyword>
<name>A0ABR3ZZZ6_9LECA</name>
<dbReference type="Proteomes" id="UP001590950">
    <property type="component" value="Unassembled WGS sequence"/>
</dbReference>
<feature type="compositionally biased region" description="Polar residues" evidence="1">
    <location>
        <begin position="361"/>
        <end position="371"/>
    </location>
</feature>
<protein>
    <recommendedName>
        <fullName evidence="4">PIN domain-containing protein</fullName>
    </recommendedName>
</protein>
<feature type="region of interest" description="Disordered" evidence="1">
    <location>
        <begin position="448"/>
        <end position="669"/>
    </location>
</feature>
<feature type="compositionally biased region" description="Polar residues" evidence="1">
    <location>
        <begin position="703"/>
        <end position="719"/>
    </location>
</feature>
<evidence type="ECO:0008006" key="4">
    <source>
        <dbReference type="Google" id="ProtNLM"/>
    </source>
</evidence>
<organism evidence="2 3">
    <name type="scientific">Stereocaulon virgatum</name>
    <dbReference type="NCBI Taxonomy" id="373712"/>
    <lineage>
        <taxon>Eukaryota</taxon>
        <taxon>Fungi</taxon>
        <taxon>Dikarya</taxon>
        <taxon>Ascomycota</taxon>
        <taxon>Pezizomycotina</taxon>
        <taxon>Lecanoromycetes</taxon>
        <taxon>OSLEUM clade</taxon>
        <taxon>Lecanoromycetidae</taxon>
        <taxon>Lecanorales</taxon>
        <taxon>Lecanorineae</taxon>
        <taxon>Stereocaulaceae</taxon>
        <taxon>Stereocaulon</taxon>
    </lineage>
</organism>
<evidence type="ECO:0000256" key="1">
    <source>
        <dbReference type="SAM" id="MobiDB-lite"/>
    </source>
</evidence>
<evidence type="ECO:0000313" key="3">
    <source>
        <dbReference type="Proteomes" id="UP001590950"/>
    </source>
</evidence>
<feature type="compositionally biased region" description="Polar residues" evidence="1">
    <location>
        <begin position="453"/>
        <end position="463"/>
    </location>
</feature>
<feature type="compositionally biased region" description="Polar residues" evidence="1">
    <location>
        <begin position="541"/>
        <end position="551"/>
    </location>
</feature>
<feature type="compositionally biased region" description="Basic residues" evidence="1">
    <location>
        <begin position="596"/>
        <end position="605"/>
    </location>
</feature>
<feature type="region of interest" description="Disordered" evidence="1">
    <location>
        <begin position="683"/>
        <end position="720"/>
    </location>
</feature>
<feature type="region of interest" description="Disordered" evidence="1">
    <location>
        <begin position="158"/>
        <end position="184"/>
    </location>
</feature>
<dbReference type="EMBL" id="JBEFKJ010000033">
    <property type="protein sequence ID" value="KAL2038286.1"/>
    <property type="molecule type" value="Genomic_DNA"/>
</dbReference>
<evidence type="ECO:0000313" key="2">
    <source>
        <dbReference type="EMBL" id="KAL2038286.1"/>
    </source>
</evidence>
<reference evidence="2 3" key="1">
    <citation type="submission" date="2024-09" db="EMBL/GenBank/DDBJ databases">
        <title>Rethinking Asexuality: The Enigmatic Case of Functional Sexual Genes in Lepraria (Stereocaulaceae).</title>
        <authorList>
            <person name="Doellman M."/>
            <person name="Sun Y."/>
            <person name="Barcenas-Pena A."/>
            <person name="Lumbsch H.T."/>
            <person name="Grewe F."/>
        </authorList>
    </citation>
    <scope>NUCLEOTIDE SEQUENCE [LARGE SCALE GENOMIC DNA]</scope>
    <source>
        <strain evidence="2 3">Mercado 3170</strain>
    </source>
</reference>